<name>A0ABM7UXA7_9FLAO</name>
<protein>
    <recommendedName>
        <fullName evidence="4">Carboxypeptidase-like regulatory domain-containing protein</fullName>
    </recommendedName>
</protein>
<evidence type="ECO:0000256" key="1">
    <source>
        <dbReference type="SAM" id="Phobius"/>
    </source>
</evidence>
<proteinExistence type="predicted"/>
<accession>A0ABM7UXA7</accession>
<feature type="transmembrane region" description="Helical" evidence="1">
    <location>
        <begin position="12"/>
        <end position="32"/>
    </location>
</feature>
<keyword evidence="1" id="KW-0472">Membrane</keyword>
<organism evidence="2 3">
    <name type="scientific">Flavobacterium ammonificans</name>
    <dbReference type="NCBI Taxonomy" id="1751056"/>
    <lineage>
        <taxon>Bacteria</taxon>
        <taxon>Pseudomonadati</taxon>
        <taxon>Bacteroidota</taxon>
        <taxon>Flavobacteriia</taxon>
        <taxon>Flavobacteriales</taxon>
        <taxon>Flavobacteriaceae</taxon>
        <taxon>Flavobacterium</taxon>
    </lineage>
</organism>
<reference evidence="2 3" key="2">
    <citation type="journal article" date="2022" name="Microorganisms">
        <title>Complete Genome Sequences of Two Flavobacterium ammonificans Strains and a Flavobacterium ammoniigenes Strain of Ammonifying Bacterioplankton Isolated from Surface River Water.</title>
        <authorList>
            <person name="Suda W."/>
            <person name="Ogata Y."/>
            <person name="Shindo C."/>
            <person name="Watanabe K."/>
        </authorList>
    </citation>
    <scope>NUCLEOTIDE SEQUENCE [LARGE SCALE GENOMIC DNA]</scope>
    <source>
        <strain evidence="2 3">GENT11</strain>
    </source>
</reference>
<dbReference type="InterPro" id="IPR043741">
    <property type="entry name" value="DUF5686"/>
</dbReference>
<dbReference type="Proteomes" id="UP001319865">
    <property type="component" value="Chromosome"/>
</dbReference>
<keyword evidence="1" id="KW-0812">Transmembrane</keyword>
<dbReference type="EMBL" id="AP025183">
    <property type="protein sequence ID" value="BDB52004.1"/>
    <property type="molecule type" value="Genomic_DNA"/>
</dbReference>
<dbReference type="SUPFAM" id="SSF49464">
    <property type="entry name" value="Carboxypeptidase regulatory domain-like"/>
    <property type="match status" value="1"/>
</dbReference>
<keyword evidence="3" id="KW-1185">Reference proteome</keyword>
<gene>
    <name evidence="2" type="ORF">GENT11_03160</name>
</gene>
<evidence type="ECO:0000313" key="3">
    <source>
        <dbReference type="Proteomes" id="UP001319865"/>
    </source>
</evidence>
<dbReference type="InterPro" id="IPR008969">
    <property type="entry name" value="CarboxyPept-like_regulatory"/>
</dbReference>
<dbReference type="Pfam" id="PF18939">
    <property type="entry name" value="DUF5686"/>
    <property type="match status" value="1"/>
</dbReference>
<reference evidence="2 3" key="1">
    <citation type="journal article" date="2022" name="Int. J. Syst. Evol. Microbiol.">
        <title>Flavobacterium ammonificans sp. nov. and Flavobacterium ammoniigenes sp. nov., ammonifying bacteria isolated from surface river water.</title>
        <authorList>
            <person name="Watanabe K."/>
            <person name="Kitamura T."/>
            <person name="Ogata Y."/>
            <person name="Shindo C."/>
            <person name="Suda W."/>
        </authorList>
    </citation>
    <scope>NUCLEOTIDE SEQUENCE [LARGE SCALE GENOMIC DNA]</scope>
    <source>
        <strain evidence="2 3">GENT11</strain>
    </source>
</reference>
<sequence length="841" mass="96424">MLTFVLLKYKALFMKYWYCIIILFSLSINAQFQLNGIVKDAATAKVLPFASITTPSGKNTIADVDGKFSISSIAPINEFSISYIGYDRKRVLIENGKSFYLVSLQQNTNDLQEVIIPRENPAVAIIRKTIALKEQNNPQKRVTAFEFKCYNSLVITANPDSISAKIDTLITSKNSVKADSSNYKFKKMIQKQHLFQTEKVSLYQYKNNHLKETILGSKMAGLKQPIYEILGFKLQSFSIYDSNYELFETKYNSPIANDAIKEYKYQLLDSTAIDGRNLYLIHFKNKKKNKSQGLEGVLYIDQNTFGIAKAIMRIKGVLDISGTHDFNFLPLEKVWFPSSKSFKIVKGNNDDDLKLLGGTIEFEGDTEKDFKPRKKGASDYIYLFSKSANFEIQLNQPVELKKGAIALEISKDAINRTDEFWNTYRKDSLDIRSKRTYTVLDSIAIKNQLERKITIGRRLINGFLPTGAFDLDLRKLFSFNNYEGFRIGLGGVTNDRFSKRLKIDGYTAYGTKDGNFKYHLGVGTRLSEPTNSWIGVSYTDDVREIASTVYAIDKQGFKIYDPRPLNISTFYNSKSWKAFVETKFIPKTESIWEIATAKVEPKFNYAYLLNGKTYTNFAMTTAMVSLKWSPFSDYMQTPNGRVEVEKRFPNFTFQFTKSIANGTLNDFSFGKIDLKTELERKHLNGQKTSVFIQSGYAFGELPLTHLYSISPNNITRETIIQRVTFAGKNSFETMFYNEFFSSEYVYFQLKHGFQRITLFKKVKPSFVFVTRMAWGNLHHEERHIGLDFKTLNQGYFESGIELNQIYKGIGLVGFYRYGPNGLVKFEDNIAIKISYVLNLGF</sequence>
<dbReference type="Pfam" id="PF13715">
    <property type="entry name" value="CarbopepD_reg_2"/>
    <property type="match status" value="1"/>
</dbReference>
<keyword evidence="1" id="KW-1133">Transmembrane helix</keyword>
<evidence type="ECO:0008006" key="4">
    <source>
        <dbReference type="Google" id="ProtNLM"/>
    </source>
</evidence>
<evidence type="ECO:0000313" key="2">
    <source>
        <dbReference type="EMBL" id="BDB52004.1"/>
    </source>
</evidence>